<dbReference type="Gene3D" id="3.40.309.10">
    <property type="entry name" value="Aldehyde Dehydrogenase, Chain A, domain 2"/>
    <property type="match status" value="1"/>
</dbReference>
<evidence type="ECO:0000256" key="4">
    <source>
        <dbReference type="PROSITE-ProRule" id="PRU10007"/>
    </source>
</evidence>
<dbReference type="EMBL" id="KQ242689">
    <property type="protein sequence ID" value="KNC77581.1"/>
    <property type="molecule type" value="Genomic_DNA"/>
</dbReference>
<dbReference type="PROSITE" id="PS00070">
    <property type="entry name" value="ALDEHYDE_DEHYDR_CYS"/>
    <property type="match status" value="1"/>
</dbReference>
<dbReference type="PROSITE" id="PS00687">
    <property type="entry name" value="ALDEHYDE_DEHYDR_GLU"/>
    <property type="match status" value="1"/>
</dbReference>
<dbReference type="GO" id="GO:0016620">
    <property type="term" value="F:oxidoreductase activity, acting on the aldehyde or oxo group of donors, NAD or NADP as acceptor"/>
    <property type="evidence" value="ECO:0007669"/>
    <property type="project" value="InterPro"/>
</dbReference>
<dbReference type="FunFam" id="3.40.309.10:FF:000012">
    <property type="entry name" value="Betaine aldehyde dehydrogenase"/>
    <property type="match status" value="1"/>
</dbReference>
<keyword evidence="8" id="KW-1185">Reference proteome</keyword>
<dbReference type="eggNOG" id="KOG2450">
    <property type="taxonomic scope" value="Eukaryota"/>
</dbReference>
<keyword evidence="3" id="KW-0520">NAD</keyword>
<evidence type="ECO:0000313" key="7">
    <source>
        <dbReference type="EMBL" id="KNC77581.1"/>
    </source>
</evidence>
<evidence type="ECO:0000313" key="8">
    <source>
        <dbReference type="Proteomes" id="UP000054560"/>
    </source>
</evidence>
<dbReference type="Pfam" id="PF00171">
    <property type="entry name" value="Aldedh"/>
    <property type="match status" value="1"/>
</dbReference>
<accession>A0A0L0FM89</accession>
<dbReference type="FunFam" id="3.40.605.10:FF:000007">
    <property type="entry name" value="NAD/NADP-dependent betaine aldehyde dehydrogenase"/>
    <property type="match status" value="1"/>
</dbReference>
<proteinExistence type="inferred from homology"/>
<sequence length="495" mass="53179">MTTATKCSSDSVLTDGDVRNYINGNFVSTADTIDDFGPATGTVIARIPRSQQADVDNAVAAAKSAYPEWKATPVAVRAEYLHKICAAIQKEAAHLAELETLDCGKPISLTSQVEIPRAALNFKFFAEFATGDETQSHEMADAVNITQRAPVGVAALITPWNLPLYLLTWKVAPALLCGNTIVAKPSELTPLTANALAQIIHSVGLPAGVFNLVHGYGAECGGPLVGHEDVSLVSFTGGTATGKLVAATAAPQFKKLSLELGGKNAAIIFKDCENDDWDNMIATTVRSSFLNSGQVCLCCSRILVEESVYDRFVTDFVKGVEALRIGRPLDKDTTTGALSSRAHVEKVRSYIQLAKEEGGVILTGGVIPDLKEEFAEGFWLKPTVIAGLDPRTSRVATEEIFGPVVTIHTFKDAADAVDIHNSVKYGLAGTLWTSNLKQAHAVSRQMHTGMVWVNTWLHRDLRVPFGGVMASGVGREGGKHSLEFFSELKNICFKY</sequence>
<dbReference type="Proteomes" id="UP000054560">
    <property type="component" value="Unassembled WGS sequence"/>
</dbReference>
<dbReference type="InterPro" id="IPR015590">
    <property type="entry name" value="Aldehyde_DH_dom"/>
</dbReference>
<dbReference type="CDD" id="cd07093">
    <property type="entry name" value="ALDH_F8_HMSADH"/>
    <property type="match status" value="1"/>
</dbReference>
<reference evidence="7 8" key="1">
    <citation type="submission" date="2011-02" db="EMBL/GenBank/DDBJ databases">
        <title>The Genome Sequence of Sphaeroforma arctica JP610.</title>
        <authorList>
            <consortium name="The Broad Institute Genome Sequencing Platform"/>
            <person name="Russ C."/>
            <person name="Cuomo C."/>
            <person name="Young S.K."/>
            <person name="Zeng Q."/>
            <person name="Gargeya S."/>
            <person name="Alvarado L."/>
            <person name="Berlin A."/>
            <person name="Chapman S.B."/>
            <person name="Chen Z."/>
            <person name="Freedman E."/>
            <person name="Gellesch M."/>
            <person name="Goldberg J."/>
            <person name="Griggs A."/>
            <person name="Gujja S."/>
            <person name="Heilman E."/>
            <person name="Heiman D."/>
            <person name="Howarth C."/>
            <person name="Mehta T."/>
            <person name="Neiman D."/>
            <person name="Pearson M."/>
            <person name="Roberts A."/>
            <person name="Saif S."/>
            <person name="Shea T."/>
            <person name="Shenoy N."/>
            <person name="Sisk P."/>
            <person name="Stolte C."/>
            <person name="Sykes S."/>
            <person name="White J."/>
            <person name="Yandava C."/>
            <person name="Burger G."/>
            <person name="Gray M.W."/>
            <person name="Holland P.W.H."/>
            <person name="King N."/>
            <person name="Lang F.B.F."/>
            <person name="Roger A.J."/>
            <person name="Ruiz-Trillo I."/>
            <person name="Haas B."/>
            <person name="Nusbaum C."/>
            <person name="Birren B."/>
        </authorList>
    </citation>
    <scope>NUCLEOTIDE SEQUENCE [LARGE SCALE GENOMIC DNA]</scope>
    <source>
        <strain evidence="7 8">JP610</strain>
    </source>
</reference>
<dbReference type="InterPro" id="IPR016160">
    <property type="entry name" value="Ald_DH_CS_CYS"/>
</dbReference>
<gene>
    <name evidence="7" type="ORF">SARC_09956</name>
</gene>
<dbReference type="GeneID" id="25910460"/>
<evidence type="ECO:0000256" key="2">
    <source>
        <dbReference type="ARBA" id="ARBA00023002"/>
    </source>
</evidence>
<dbReference type="InterPro" id="IPR029510">
    <property type="entry name" value="Ald_DH_CS_GLU"/>
</dbReference>
<dbReference type="InterPro" id="IPR016163">
    <property type="entry name" value="Ald_DH_C"/>
</dbReference>
<dbReference type="STRING" id="667725.A0A0L0FM89"/>
<dbReference type="InterPro" id="IPR016162">
    <property type="entry name" value="Ald_DH_N"/>
</dbReference>
<dbReference type="PANTHER" id="PTHR43720">
    <property type="entry name" value="2-AMINOMUCONIC SEMIALDEHYDE DEHYDROGENASE"/>
    <property type="match status" value="1"/>
</dbReference>
<dbReference type="AlphaFoldDB" id="A0A0L0FM89"/>
<dbReference type="RefSeq" id="XP_014151483.1">
    <property type="nucleotide sequence ID" value="XM_014296008.1"/>
</dbReference>
<evidence type="ECO:0000256" key="1">
    <source>
        <dbReference type="ARBA" id="ARBA00009986"/>
    </source>
</evidence>
<dbReference type="PANTHER" id="PTHR43720:SF2">
    <property type="entry name" value="2-AMINOMUCONIC SEMIALDEHYDE DEHYDROGENASE"/>
    <property type="match status" value="1"/>
</dbReference>
<dbReference type="InterPro" id="IPR016161">
    <property type="entry name" value="Ald_DH/histidinol_DH"/>
</dbReference>
<keyword evidence="2 5" id="KW-0560">Oxidoreductase</keyword>
<comment type="similarity">
    <text evidence="1 5">Belongs to the aldehyde dehydrogenase family.</text>
</comment>
<evidence type="ECO:0000256" key="5">
    <source>
        <dbReference type="RuleBase" id="RU003345"/>
    </source>
</evidence>
<feature type="domain" description="Aldehyde dehydrogenase" evidence="6">
    <location>
        <begin position="30"/>
        <end position="491"/>
    </location>
</feature>
<dbReference type="OrthoDB" id="310895at2759"/>
<organism evidence="7 8">
    <name type="scientific">Sphaeroforma arctica JP610</name>
    <dbReference type="NCBI Taxonomy" id="667725"/>
    <lineage>
        <taxon>Eukaryota</taxon>
        <taxon>Ichthyosporea</taxon>
        <taxon>Ichthyophonida</taxon>
        <taxon>Sphaeroforma</taxon>
    </lineage>
</organism>
<dbReference type="Gene3D" id="3.40.605.10">
    <property type="entry name" value="Aldehyde Dehydrogenase, Chain A, domain 1"/>
    <property type="match status" value="1"/>
</dbReference>
<feature type="active site" evidence="4">
    <location>
        <position position="259"/>
    </location>
</feature>
<name>A0A0L0FM89_9EUKA</name>
<evidence type="ECO:0000259" key="6">
    <source>
        <dbReference type="Pfam" id="PF00171"/>
    </source>
</evidence>
<protein>
    <recommendedName>
        <fullName evidence="6">Aldehyde dehydrogenase domain-containing protein</fullName>
    </recommendedName>
</protein>
<evidence type="ECO:0000256" key="3">
    <source>
        <dbReference type="ARBA" id="ARBA00023027"/>
    </source>
</evidence>
<dbReference type="SUPFAM" id="SSF53720">
    <property type="entry name" value="ALDH-like"/>
    <property type="match status" value="1"/>
</dbReference>